<name>A0AAJ0GMT0_9PEZI</name>
<evidence type="ECO:0000256" key="1">
    <source>
        <dbReference type="ARBA" id="ARBA00004141"/>
    </source>
</evidence>
<dbReference type="Pfam" id="PF20684">
    <property type="entry name" value="Fung_rhodopsin"/>
    <property type="match status" value="1"/>
</dbReference>
<accession>A0AAJ0GMT0</accession>
<sequence>MGSLPGDNTLIGRLGAVDNLGEATPRVNKRETILGLCITFAVLAWICVAVRLFVRVRLIRSPGWDDLFVVLSLLTMSVCLVSICVSIEHGLGQHFLQVLSDRDQAAAFLHSFYVFNAAYAMSTALIKISLLLQYMRLYRPGSLLYNICRGLVVFVALWGVAYSVIAWVPCVPTSDYWEHFDPSKDISQLRCYGYGSQYVKAFVATYESHAAVNLVLDLVVMGLPIPLYFEPGAHGRTIMGLVGIIIMGTILNIFSVWRLAETVHHQAGTHPTFDPTWYGAIVIVMAGLETASACICASVPVFWGPMLASASQLLGDIFVTKEVHVTTEHRFANLSSGESDDTFPHLGMHRGAAMGLPELLQLQGGGKDESGLRSGSRAGSTRLEWNGKDGVQHQYQAWPV</sequence>
<evidence type="ECO:0000256" key="6">
    <source>
        <dbReference type="SAM" id="MobiDB-lite"/>
    </source>
</evidence>
<comment type="similarity">
    <text evidence="5">Belongs to the SAT4 family.</text>
</comment>
<reference evidence="9" key="2">
    <citation type="submission" date="2023-06" db="EMBL/GenBank/DDBJ databases">
        <authorList>
            <consortium name="Lawrence Berkeley National Laboratory"/>
            <person name="Mondo S.J."/>
            <person name="Hensen N."/>
            <person name="Bonometti L."/>
            <person name="Westerberg I."/>
            <person name="Brannstrom I.O."/>
            <person name="Guillou S."/>
            <person name="Cros-Aarteil S."/>
            <person name="Calhoun S."/>
            <person name="Haridas S."/>
            <person name="Kuo A."/>
            <person name="Pangilinan J."/>
            <person name="Riley R."/>
            <person name="Labutti K."/>
            <person name="Andreopoulos B."/>
            <person name="Lipzen A."/>
            <person name="Chen C."/>
            <person name="Yanf M."/>
            <person name="Daum C."/>
            <person name="Ng V."/>
            <person name="Clum A."/>
            <person name="Steindorff A."/>
            <person name="Ohm R."/>
            <person name="Martin F."/>
            <person name="Silar P."/>
            <person name="Natvig D."/>
            <person name="Lalanne C."/>
            <person name="Gautier V."/>
            <person name="Ament-Velasquez S.L."/>
            <person name="Kruys A."/>
            <person name="Hutchinson M.I."/>
            <person name="Powell A.J."/>
            <person name="Barry K."/>
            <person name="Miller A.N."/>
            <person name="Grigoriev I.V."/>
            <person name="Debuchy R."/>
            <person name="Gladieux P."/>
            <person name="Thoren M.H."/>
            <person name="Johannesson H."/>
        </authorList>
    </citation>
    <scope>NUCLEOTIDE SEQUENCE</scope>
    <source>
        <strain evidence="9">CBS 333.67</strain>
    </source>
</reference>
<organism evidence="9 10">
    <name type="scientific">Chaetomium strumarium</name>
    <dbReference type="NCBI Taxonomy" id="1170767"/>
    <lineage>
        <taxon>Eukaryota</taxon>
        <taxon>Fungi</taxon>
        <taxon>Dikarya</taxon>
        <taxon>Ascomycota</taxon>
        <taxon>Pezizomycotina</taxon>
        <taxon>Sordariomycetes</taxon>
        <taxon>Sordariomycetidae</taxon>
        <taxon>Sordariales</taxon>
        <taxon>Chaetomiaceae</taxon>
        <taxon>Chaetomium</taxon>
    </lineage>
</organism>
<feature type="transmembrane region" description="Helical" evidence="7">
    <location>
        <begin position="144"/>
        <end position="168"/>
    </location>
</feature>
<dbReference type="InterPro" id="IPR052337">
    <property type="entry name" value="SAT4-like"/>
</dbReference>
<feature type="region of interest" description="Disordered" evidence="6">
    <location>
        <begin position="364"/>
        <end position="386"/>
    </location>
</feature>
<dbReference type="GeneID" id="87882101"/>
<feature type="transmembrane region" description="Helical" evidence="7">
    <location>
        <begin position="33"/>
        <end position="54"/>
    </location>
</feature>
<evidence type="ECO:0000313" key="9">
    <source>
        <dbReference type="EMBL" id="KAK3302849.1"/>
    </source>
</evidence>
<evidence type="ECO:0000256" key="7">
    <source>
        <dbReference type="SAM" id="Phobius"/>
    </source>
</evidence>
<comment type="subcellular location">
    <subcellularLocation>
        <location evidence="1">Membrane</location>
        <topology evidence="1">Multi-pass membrane protein</topology>
    </subcellularLocation>
</comment>
<evidence type="ECO:0000256" key="4">
    <source>
        <dbReference type="ARBA" id="ARBA00023136"/>
    </source>
</evidence>
<dbReference type="AlphaFoldDB" id="A0AAJ0GMT0"/>
<evidence type="ECO:0000256" key="2">
    <source>
        <dbReference type="ARBA" id="ARBA00022692"/>
    </source>
</evidence>
<dbReference type="Proteomes" id="UP001273166">
    <property type="component" value="Unassembled WGS sequence"/>
</dbReference>
<keyword evidence="2 7" id="KW-0812">Transmembrane</keyword>
<evidence type="ECO:0000256" key="3">
    <source>
        <dbReference type="ARBA" id="ARBA00022989"/>
    </source>
</evidence>
<dbReference type="InterPro" id="IPR049326">
    <property type="entry name" value="Rhodopsin_dom_fungi"/>
</dbReference>
<dbReference type="PANTHER" id="PTHR33048">
    <property type="entry name" value="PTH11-LIKE INTEGRAL MEMBRANE PROTEIN (AFU_ORTHOLOGUE AFUA_5G11245)"/>
    <property type="match status" value="1"/>
</dbReference>
<evidence type="ECO:0000259" key="8">
    <source>
        <dbReference type="Pfam" id="PF20684"/>
    </source>
</evidence>
<evidence type="ECO:0000256" key="5">
    <source>
        <dbReference type="ARBA" id="ARBA00038359"/>
    </source>
</evidence>
<dbReference type="GO" id="GO:0016020">
    <property type="term" value="C:membrane"/>
    <property type="evidence" value="ECO:0007669"/>
    <property type="project" value="UniProtKB-SubCell"/>
</dbReference>
<reference evidence="9" key="1">
    <citation type="journal article" date="2023" name="Mol. Phylogenet. Evol.">
        <title>Genome-scale phylogeny and comparative genomics of the fungal order Sordariales.</title>
        <authorList>
            <person name="Hensen N."/>
            <person name="Bonometti L."/>
            <person name="Westerberg I."/>
            <person name="Brannstrom I.O."/>
            <person name="Guillou S."/>
            <person name="Cros-Aarteil S."/>
            <person name="Calhoun S."/>
            <person name="Haridas S."/>
            <person name="Kuo A."/>
            <person name="Mondo S."/>
            <person name="Pangilinan J."/>
            <person name="Riley R."/>
            <person name="LaButti K."/>
            <person name="Andreopoulos B."/>
            <person name="Lipzen A."/>
            <person name="Chen C."/>
            <person name="Yan M."/>
            <person name="Daum C."/>
            <person name="Ng V."/>
            <person name="Clum A."/>
            <person name="Steindorff A."/>
            <person name="Ohm R.A."/>
            <person name="Martin F."/>
            <person name="Silar P."/>
            <person name="Natvig D.O."/>
            <person name="Lalanne C."/>
            <person name="Gautier V."/>
            <person name="Ament-Velasquez S.L."/>
            <person name="Kruys A."/>
            <person name="Hutchinson M.I."/>
            <person name="Powell A.J."/>
            <person name="Barry K."/>
            <person name="Miller A.N."/>
            <person name="Grigoriev I.V."/>
            <person name="Debuchy R."/>
            <person name="Gladieux P."/>
            <person name="Hiltunen Thoren M."/>
            <person name="Johannesson H."/>
        </authorList>
    </citation>
    <scope>NUCLEOTIDE SEQUENCE</scope>
    <source>
        <strain evidence="9">CBS 333.67</strain>
    </source>
</reference>
<comment type="caution">
    <text evidence="9">The sequence shown here is derived from an EMBL/GenBank/DDBJ whole genome shotgun (WGS) entry which is preliminary data.</text>
</comment>
<feature type="transmembrane region" description="Helical" evidence="7">
    <location>
        <begin position="111"/>
        <end position="132"/>
    </location>
</feature>
<feature type="transmembrane region" description="Helical" evidence="7">
    <location>
        <begin position="66"/>
        <end position="91"/>
    </location>
</feature>
<protein>
    <recommendedName>
        <fullName evidence="8">Rhodopsin domain-containing protein</fullName>
    </recommendedName>
</protein>
<dbReference type="PANTHER" id="PTHR33048:SF47">
    <property type="entry name" value="INTEGRAL MEMBRANE PROTEIN-RELATED"/>
    <property type="match status" value="1"/>
</dbReference>
<evidence type="ECO:0000313" key="10">
    <source>
        <dbReference type="Proteomes" id="UP001273166"/>
    </source>
</evidence>
<keyword evidence="3 7" id="KW-1133">Transmembrane helix</keyword>
<feature type="transmembrane region" description="Helical" evidence="7">
    <location>
        <begin position="238"/>
        <end position="257"/>
    </location>
</feature>
<proteinExistence type="inferred from homology"/>
<dbReference type="EMBL" id="JAUDZG010000006">
    <property type="protein sequence ID" value="KAK3302849.1"/>
    <property type="molecule type" value="Genomic_DNA"/>
</dbReference>
<feature type="transmembrane region" description="Helical" evidence="7">
    <location>
        <begin position="277"/>
        <end position="303"/>
    </location>
</feature>
<feature type="domain" description="Rhodopsin" evidence="8">
    <location>
        <begin position="50"/>
        <end position="305"/>
    </location>
</feature>
<gene>
    <name evidence="9" type="ORF">B0T15DRAFT_257830</name>
</gene>
<dbReference type="RefSeq" id="XP_062718629.1">
    <property type="nucleotide sequence ID" value="XM_062863272.1"/>
</dbReference>
<keyword evidence="10" id="KW-1185">Reference proteome</keyword>
<keyword evidence="4 7" id="KW-0472">Membrane</keyword>